<proteinExistence type="predicted"/>
<dbReference type="SUPFAM" id="SSF57850">
    <property type="entry name" value="RING/U-box"/>
    <property type="match status" value="1"/>
</dbReference>
<evidence type="ECO:0000256" key="2">
    <source>
        <dbReference type="SAM" id="MobiDB-lite"/>
    </source>
</evidence>
<dbReference type="AlphaFoldDB" id="A0A2D3V8U1"/>
<dbReference type="Proteomes" id="UP000225277">
    <property type="component" value="Unassembled WGS sequence"/>
</dbReference>
<evidence type="ECO:0000313" key="4">
    <source>
        <dbReference type="EMBL" id="CZT17919.1"/>
    </source>
</evidence>
<reference evidence="4 5" key="1">
    <citation type="submission" date="2016-03" db="EMBL/GenBank/DDBJ databases">
        <authorList>
            <person name="Ploux O."/>
        </authorList>
    </citation>
    <scope>NUCLEOTIDE SEQUENCE [LARGE SCALE GENOMIC DNA]</scope>
    <source>
        <strain evidence="4 5">URUG2</strain>
    </source>
</reference>
<dbReference type="GO" id="GO:0008270">
    <property type="term" value="F:zinc ion binding"/>
    <property type="evidence" value="ECO:0007669"/>
    <property type="project" value="UniProtKB-KW"/>
</dbReference>
<organism evidence="4 5">
    <name type="scientific">Ramularia collo-cygni</name>
    <dbReference type="NCBI Taxonomy" id="112498"/>
    <lineage>
        <taxon>Eukaryota</taxon>
        <taxon>Fungi</taxon>
        <taxon>Dikarya</taxon>
        <taxon>Ascomycota</taxon>
        <taxon>Pezizomycotina</taxon>
        <taxon>Dothideomycetes</taxon>
        <taxon>Dothideomycetidae</taxon>
        <taxon>Mycosphaerellales</taxon>
        <taxon>Mycosphaerellaceae</taxon>
        <taxon>Ramularia</taxon>
    </lineage>
</organism>
<feature type="domain" description="RING-type" evidence="3">
    <location>
        <begin position="296"/>
        <end position="343"/>
    </location>
</feature>
<dbReference type="EMBL" id="FJUY01000005">
    <property type="protein sequence ID" value="CZT17919.1"/>
    <property type="molecule type" value="Genomic_DNA"/>
</dbReference>
<gene>
    <name evidence="4" type="ORF">RCC_03756</name>
</gene>
<evidence type="ECO:0000259" key="3">
    <source>
        <dbReference type="PROSITE" id="PS50089"/>
    </source>
</evidence>
<evidence type="ECO:0000256" key="1">
    <source>
        <dbReference type="PROSITE-ProRule" id="PRU00175"/>
    </source>
</evidence>
<feature type="region of interest" description="Disordered" evidence="2">
    <location>
        <begin position="233"/>
        <end position="264"/>
    </location>
</feature>
<sequence>MPTPLVLRPAMSTSPMETLTTAQLNALHGVRVGDIILVEPESPRAASCLVLVYTIASNHRHSFSVAVKGIYEINPANLFDCQRYGAWNLDCMTLDWHGMPLEAMLSPTDSLTLNPTIETLTMRYFGGICLYQNCVAGLVRKSPVTVNDVHFRETESRAGREVWTLCPFCMGSDFQQKHECLVTCSYLDRYTESVMRAHLQAINAKRVERNYAPLPHDVDLVVLGGLQTLSAGYQSRRSSPTPEHTSRPVRRHPVPEPIQTRHSSRRALQWAGGPRLSSHSLRWFQIAQERVANDICGLCQQDYVEGERIVDLRCEHFYHERCLEEYFQAQRYDRKPEACPLCRRPVSS</sequence>
<dbReference type="OrthoDB" id="3642276at2759"/>
<evidence type="ECO:0000313" key="5">
    <source>
        <dbReference type="Proteomes" id="UP000225277"/>
    </source>
</evidence>
<protein>
    <recommendedName>
        <fullName evidence="3">RING-type domain-containing protein</fullName>
    </recommendedName>
</protein>
<dbReference type="GeneID" id="35598948"/>
<keyword evidence="5" id="KW-1185">Reference proteome</keyword>
<keyword evidence="1" id="KW-0862">Zinc</keyword>
<accession>A0A2D3V8U1</accession>
<dbReference type="STRING" id="112498.A0A2D3V8U1"/>
<dbReference type="Pfam" id="PF13639">
    <property type="entry name" value="zf-RING_2"/>
    <property type="match status" value="1"/>
</dbReference>
<dbReference type="SMART" id="SM00184">
    <property type="entry name" value="RING"/>
    <property type="match status" value="1"/>
</dbReference>
<dbReference type="Gene3D" id="3.30.40.10">
    <property type="entry name" value="Zinc/RING finger domain, C3HC4 (zinc finger)"/>
    <property type="match status" value="1"/>
</dbReference>
<dbReference type="RefSeq" id="XP_023624809.1">
    <property type="nucleotide sequence ID" value="XM_023769041.1"/>
</dbReference>
<dbReference type="PROSITE" id="PS50089">
    <property type="entry name" value="ZF_RING_2"/>
    <property type="match status" value="1"/>
</dbReference>
<keyword evidence="1" id="KW-0479">Metal-binding</keyword>
<name>A0A2D3V8U1_9PEZI</name>
<keyword evidence="1" id="KW-0863">Zinc-finger</keyword>
<dbReference type="InterPro" id="IPR013083">
    <property type="entry name" value="Znf_RING/FYVE/PHD"/>
</dbReference>
<feature type="compositionally biased region" description="Polar residues" evidence="2">
    <location>
        <begin position="233"/>
        <end position="243"/>
    </location>
</feature>
<dbReference type="InterPro" id="IPR001841">
    <property type="entry name" value="Znf_RING"/>
</dbReference>